<evidence type="ECO:0000313" key="1">
    <source>
        <dbReference type="EMBL" id="QHS90117.1"/>
    </source>
</evidence>
<dbReference type="EMBL" id="MN739127">
    <property type="protein sequence ID" value="QHS90117.1"/>
    <property type="molecule type" value="Genomic_DNA"/>
</dbReference>
<organism evidence="1">
    <name type="scientific">viral metagenome</name>
    <dbReference type="NCBI Taxonomy" id="1070528"/>
    <lineage>
        <taxon>unclassified sequences</taxon>
        <taxon>metagenomes</taxon>
        <taxon>organismal metagenomes</taxon>
    </lineage>
</organism>
<proteinExistence type="predicted"/>
<reference evidence="1" key="1">
    <citation type="journal article" date="2020" name="Nature">
        <title>Giant virus diversity and host interactions through global metagenomics.</title>
        <authorList>
            <person name="Schulz F."/>
            <person name="Roux S."/>
            <person name="Paez-Espino D."/>
            <person name="Jungbluth S."/>
            <person name="Walsh D.A."/>
            <person name="Denef V.J."/>
            <person name="McMahon K.D."/>
            <person name="Konstantinidis K.T."/>
            <person name="Eloe-Fadrosh E.A."/>
            <person name="Kyrpides N.C."/>
            <person name="Woyke T."/>
        </authorList>
    </citation>
    <scope>NUCLEOTIDE SEQUENCE</scope>
    <source>
        <strain evidence="1">GVMAG-M-3300010160-4</strain>
    </source>
</reference>
<protein>
    <submittedName>
        <fullName evidence="1">Uncharacterized protein</fullName>
    </submittedName>
</protein>
<dbReference type="AlphaFoldDB" id="A0A6C0BCX7"/>
<sequence>MSKKDIINSFKEQRKSLLSTYKTLSSDINNLSEDNLFSLKLIDKFIPIYEFGYSDYINILTVLLNKLQNIQIKRFLTLEKINKIEFLMKQKGSKSMISKLECENELYEQIRLDSGEIEYRKKMNRIWTLKNKCEGLILEYCYFKRFV</sequence>
<accession>A0A6C0BCX7</accession>
<name>A0A6C0BCX7_9ZZZZ</name>